<accession>A0ABU3CD15</accession>
<dbReference type="RefSeq" id="WP_311535834.1">
    <property type="nucleotide sequence ID" value="NZ_JAVRHQ010000022.1"/>
</dbReference>
<keyword evidence="2" id="KW-1185">Reference proteome</keyword>
<sequence>MVKSTMKLTRRIQLLVDLPSKEERKEAMNKLYLWRNRCYRAANLIVSHLYVQEMVQEFFYLSEGVKYKLVDEKKDELGIFNRSRINCTYRMVSDRFKGEMPTNILTNLNSIILSSFKQNREEYWSGERSLHNYKRSMAFPFDMEGVCGLHFNPDKKAFCFKFFSIPMKTYLGRDFNDKWELMHQLVSGELKMRTSHLKIKNGKIFMLATFEVEKEKHELRPEVIAEATLSLEYPIVVKIGTAKLTIGTREEFLYRRLAIQAAFKRTREGVAYARSGNGRKRKTKALERFRDKERDYVNNRLHVYSRKLIDFCVKHQAGTLVLLDQEKKIELAREEAFVLRNWSYYDLTTKIKYKAEKAAIELIVD</sequence>
<dbReference type="EMBL" id="JAVRHQ010000022">
    <property type="protein sequence ID" value="MDT0644216.1"/>
    <property type="molecule type" value="Genomic_DNA"/>
</dbReference>
<gene>
    <name evidence="1" type="ORF">RM553_15370</name>
</gene>
<organism evidence="1 2">
    <name type="scientific">Autumnicola tepida</name>
    <dbReference type="NCBI Taxonomy" id="3075595"/>
    <lineage>
        <taxon>Bacteria</taxon>
        <taxon>Pseudomonadati</taxon>
        <taxon>Bacteroidota</taxon>
        <taxon>Flavobacteriia</taxon>
        <taxon>Flavobacteriales</taxon>
        <taxon>Flavobacteriaceae</taxon>
        <taxon>Autumnicola</taxon>
    </lineage>
</organism>
<dbReference type="Proteomes" id="UP001262889">
    <property type="component" value="Unassembled WGS sequence"/>
</dbReference>
<evidence type="ECO:0000313" key="1">
    <source>
        <dbReference type="EMBL" id="MDT0644216.1"/>
    </source>
</evidence>
<proteinExistence type="predicted"/>
<protein>
    <recommendedName>
        <fullName evidence="3">Transposase</fullName>
    </recommendedName>
</protein>
<evidence type="ECO:0000313" key="2">
    <source>
        <dbReference type="Proteomes" id="UP001262889"/>
    </source>
</evidence>
<comment type="caution">
    <text evidence="1">The sequence shown here is derived from an EMBL/GenBank/DDBJ whole genome shotgun (WGS) entry which is preliminary data.</text>
</comment>
<name>A0ABU3CD15_9FLAO</name>
<evidence type="ECO:0008006" key="3">
    <source>
        <dbReference type="Google" id="ProtNLM"/>
    </source>
</evidence>
<reference evidence="1 2" key="1">
    <citation type="submission" date="2023-09" db="EMBL/GenBank/DDBJ databases">
        <authorList>
            <person name="Rey-Velasco X."/>
        </authorList>
    </citation>
    <scope>NUCLEOTIDE SEQUENCE [LARGE SCALE GENOMIC DNA]</scope>
    <source>
        <strain evidence="1 2">F363</strain>
    </source>
</reference>